<keyword evidence="4 8" id="KW-0406">Ion transport</keyword>
<dbReference type="GO" id="GO:0005524">
    <property type="term" value="F:ATP binding"/>
    <property type="evidence" value="ECO:0007669"/>
    <property type="project" value="UniProtKB-UniRule"/>
</dbReference>
<dbReference type="GO" id="GO:0005886">
    <property type="term" value="C:plasma membrane"/>
    <property type="evidence" value="ECO:0007669"/>
    <property type="project" value="UniProtKB-SubCell"/>
</dbReference>
<evidence type="ECO:0000313" key="12">
    <source>
        <dbReference type="Proteomes" id="UP000177092"/>
    </source>
</evidence>
<evidence type="ECO:0000259" key="10">
    <source>
        <dbReference type="Pfam" id="PF02823"/>
    </source>
</evidence>
<dbReference type="InterPro" id="IPR036771">
    <property type="entry name" value="ATPsynth_dsu/esu_N"/>
</dbReference>
<comment type="similarity">
    <text evidence="2 8 9">Belongs to the ATPase epsilon chain family.</text>
</comment>
<evidence type="ECO:0000256" key="9">
    <source>
        <dbReference type="RuleBase" id="RU003656"/>
    </source>
</evidence>
<keyword evidence="5 8" id="KW-0472">Membrane</keyword>
<evidence type="ECO:0000256" key="8">
    <source>
        <dbReference type="HAMAP-Rule" id="MF_00530"/>
    </source>
</evidence>
<dbReference type="GO" id="GO:0046933">
    <property type="term" value="F:proton-transporting ATP synthase activity, rotational mechanism"/>
    <property type="evidence" value="ECO:0007669"/>
    <property type="project" value="UniProtKB-UniRule"/>
</dbReference>
<evidence type="ECO:0000256" key="4">
    <source>
        <dbReference type="ARBA" id="ARBA00023065"/>
    </source>
</evidence>
<evidence type="ECO:0000256" key="1">
    <source>
        <dbReference type="ARBA" id="ARBA00004202"/>
    </source>
</evidence>
<dbReference type="NCBIfam" id="TIGR01216">
    <property type="entry name" value="ATP_synt_epsi"/>
    <property type="match status" value="1"/>
</dbReference>
<comment type="caution">
    <text evidence="11">The sequence shown here is derived from an EMBL/GenBank/DDBJ whole genome shotgun (WGS) entry which is preliminary data.</text>
</comment>
<evidence type="ECO:0000256" key="5">
    <source>
        <dbReference type="ARBA" id="ARBA00023136"/>
    </source>
</evidence>
<dbReference type="PANTHER" id="PTHR13822">
    <property type="entry name" value="ATP SYNTHASE DELTA/EPSILON CHAIN"/>
    <property type="match status" value="1"/>
</dbReference>
<keyword evidence="8" id="KW-0375">Hydrogen ion transport</keyword>
<evidence type="ECO:0000313" key="11">
    <source>
        <dbReference type="EMBL" id="OGG19911.1"/>
    </source>
</evidence>
<dbReference type="HAMAP" id="MF_00530">
    <property type="entry name" value="ATP_synth_epsil_bac"/>
    <property type="match status" value="1"/>
</dbReference>
<dbReference type="PANTHER" id="PTHR13822:SF10">
    <property type="entry name" value="ATP SYNTHASE EPSILON CHAIN, CHLOROPLASTIC"/>
    <property type="match status" value="1"/>
</dbReference>
<organism evidence="11 12">
    <name type="scientific">Candidatus Gottesmanbacteria bacterium RIFCSPHIGHO2_02_FULL_40_13</name>
    <dbReference type="NCBI Taxonomy" id="1798384"/>
    <lineage>
        <taxon>Bacteria</taxon>
        <taxon>Candidatus Gottesmaniibacteriota</taxon>
    </lineage>
</organism>
<evidence type="ECO:0000256" key="2">
    <source>
        <dbReference type="ARBA" id="ARBA00005712"/>
    </source>
</evidence>
<dbReference type="GO" id="GO:0045259">
    <property type="term" value="C:proton-transporting ATP synthase complex"/>
    <property type="evidence" value="ECO:0007669"/>
    <property type="project" value="UniProtKB-KW"/>
</dbReference>
<gene>
    <name evidence="8" type="primary">atpC</name>
    <name evidence="11" type="ORF">A3D03_03735</name>
</gene>
<protein>
    <recommendedName>
        <fullName evidence="8">ATP synthase epsilon chain</fullName>
    </recommendedName>
    <alternativeName>
        <fullName evidence="8">ATP synthase F1 sector epsilon subunit</fullName>
    </alternativeName>
    <alternativeName>
        <fullName evidence="8">F-ATPase epsilon subunit</fullName>
    </alternativeName>
</protein>
<dbReference type="InterPro" id="IPR036794">
    <property type="entry name" value="ATP_F1_dsu/esu_C_sf"/>
</dbReference>
<keyword evidence="6 8" id="KW-0139">CF(1)</keyword>
<dbReference type="EMBL" id="MFJN01000066">
    <property type="protein sequence ID" value="OGG19911.1"/>
    <property type="molecule type" value="Genomic_DNA"/>
</dbReference>
<keyword evidence="3 8" id="KW-0813">Transport</keyword>
<comment type="subunit">
    <text evidence="8 9">F-type ATPases have 2 components, CF(1) - the catalytic core - and CF(0) - the membrane proton channel. CF(1) has five subunits: alpha(3), beta(3), gamma(1), delta(1), epsilon(1). CF(0) has three main subunits: a, b and c.</text>
</comment>
<dbReference type="Pfam" id="PF02823">
    <property type="entry name" value="ATP-synt_DE_N"/>
    <property type="match status" value="1"/>
</dbReference>
<evidence type="ECO:0000256" key="7">
    <source>
        <dbReference type="ARBA" id="ARBA00023310"/>
    </source>
</evidence>
<dbReference type="SUPFAM" id="SSF51344">
    <property type="entry name" value="Epsilon subunit of F1F0-ATP synthase N-terminal domain"/>
    <property type="match status" value="1"/>
</dbReference>
<dbReference type="Gene3D" id="2.60.15.10">
    <property type="entry name" value="F0F1 ATP synthase delta/epsilon subunit, N-terminal"/>
    <property type="match status" value="1"/>
</dbReference>
<reference evidence="11 12" key="1">
    <citation type="journal article" date="2016" name="Nat. Commun.">
        <title>Thousands of microbial genomes shed light on interconnected biogeochemical processes in an aquifer system.</title>
        <authorList>
            <person name="Anantharaman K."/>
            <person name="Brown C.T."/>
            <person name="Hug L.A."/>
            <person name="Sharon I."/>
            <person name="Castelle C.J."/>
            <person name="Probst A.J."/>
            <person name="Thomas B.C."/>
            <person name="Singh A."/>
            <person name="Wilkins M.J."/>
            <person name="Karaoz U."/>
            <person name="Brodie E.L."/>
            <person name="Williams K.H."/>
            <person name="Hubbard S.S."/>
            <person name="Banfield J.F."/>
        </authorList>
    </citation>
    <scope>NUCLEOTIDE SEQUENCE [LARGE SCALE GENOMIC DNA]</scope>
</reference>
<dbReference type="AlphaFoldDB" id="A0A1F6A5H0"/>
<keyword evidence="8" id="KW-1003">Cell membrane</keyword>
<accession>A0A1F6A5H0</accession>
<evidence type="ECO:0000256" key="3">
    <source>
        <dbReference type="ARBA" id="ARBA00022448"/>
    </source>
</evidence>
<proteinExistence type="inferred from homology"/>
<sequence length="141" mass="16012">MSTFLLEIITPDRVVFSDQVEMVTATSVMGTIGILPQHVPLFSKLVQGEVKISKDNKDFFLAIGGGFIEVTKDKTYILVTEAYRAEEINEQEILKARKRAEEAIQDKSNLMTLSEAQSIFRRSEIALKVLHRHRSSRNMQV</sequence>
<dbReference type="InterPro" id="IPR020546">
    <property type="entry name" value="ATP_synth_F1_dsu/esu_N"/>
</dbReference>
<dbReference type="STRING" id="1798384.A3D03_03735"/>
<evidence type="ECO:0000256" key="6">
    <source>
        <dbReference type="ARBA" id="ARBA00023196"/>
    </source>
</evidence>
<dbReference type="CDD" id="cd12152">
    <property type="entry name" value="F1-ATPase_delta"/>
    <property type="match status" value="1"/>
</dbReference>
<dbReference type="Proteomes" id="UP000177092">
    <property type="component" value="Unassembled WGS sequence"/>
</dbReference>
<name>A0A1F6A5H0_9BACT</name>
<feature type="domain" description="ATP synthase F1 complex delta/epsilon subunit N-terminal" evidence="10">
    <location>
        <begin position="6"/>
        <end position="82"/>
    </location>
</feature>
<dbReference type="SUPFAM" id="SSF46604">
    <property type="entry name" value="Epsilon subunit of F1F0-ATP synthase C-terminal domain"/>
    <property type="match status" value="1"/>
</dbReference>
<comment type="function">
    <text evidence="8">Produces ATP from ADP in the presence of a proton gradient across the membrane.</text>
</comment>
<dbReference type="InterPro" id="IPR001469">
    <property type="entry name" value="ATP_synth_F1_dsu/esu"/>
</dbReference>
<keyword evidence="7 8" id="KW-0066">ATP synthesis</keyword>
<comment type="subcellular location">
    <subcellularLocation>
        <location evidence="1 8">Cell membrane</location>
        <topology evidence="1 8">Peripheral membrane protein</topology>
    </subcellularLocation>
</comment>